<accession>A0AAU9XPY2</accession>
<sequence length="370" mass="41708">MERTTSDPKLVIRLKYPLVGNRDFVFLRANRRKLSTPVSCEEYTYKQVKLLCGQGAIYIKMKSELNFLFILIHIFFCAEMLSQQTPEQQKQTGMQSSKREKTEPDYTENQSVDLLAKDCVNYCKSNGIENPAEILHYAQSPIVTGRPLDVQDVTVNLEGETNFILINRQDVLRSAMEEVQFLKDPRLTLAVGFYGESAENYGGPRKEFFCLCLREIKAKYFDNGLKDHLSNDYSTIGLIMVLSTLQNGSIPRFLKEDHLQALFSSGEPSNPCISKLRFGFKTLGLYQIGNEIYDLFSKYTRLAASGQRGSITLGHILQFVTGTDEEPPLGFGVAPCIEFVEAASHGTNSHTECPFLPTANTCANILYLPR</sequence>
<evidence type="ECO:0000259" key="4">
    <source>
        <dbReference type="PROSITE" id="PS50237"/>
    </source>
</evidence>
<dbReference type="PROSITE" id="PS50237">
    <property type="entry name" value="HECT"/>
    <property type="match status" value="2"/>
</dbReference>
<evidence type="ECO:0000256" key="2">
    <source>
        <dbReference type="PROSITE-ProRule" id="PRU00104"/>
    </source>
</evidence>
<dbReference type="Proteomes" id="UP001159428">
    <property type="component" value="Unassembled WGS sequence"/>
</dbReference>
<reference evidence="5 6" key="1">
    <citation type="submission" date="2022-05" db="EMBL/GenBank/DDBJ databases">
        <authorList>
            <consortium name="Genoscope - CEA"/>
            <person name="William W."/>
        </authorList>
    </citation>
    <scope>NUCLEOTIDE SEQUENCE [LARGE SCALE GENOMIC DNA]</scope>
</reference>
<protein>
    <recommendedName>
        <fullName evidence="4">HECT domain-containing protein</fullName>
    </recommendedName>
</protein>
<dbReference type="GO" id="GO:0004842">
    <property type="term" value="F:ubiquitin-protein transferase activity"/>
    <property type="evidence" value="ECO:0007669"/>
    <property type="project" value="InterPro"/>
</dbReference>
<gene>
    <name evidence="5" type="ORF">PMEA_00028152</name>
</gene>
<dbReference type="InterPro" id="IPR000569">
    <property type="entry name" value="HECT_dom"/>
</dbReference>
<name>A0AAU9XPY2_9CNID</name>
<evidence type="ECO:0000256" key="3">
    <source>
        <dbReference type="SAM" id="MobiDB-lite"/>
    </source>
</evidence>
<dbReference type="SUPFAM" id="SSF56204">
    <property type="entry name" value="Hect, E3 ligase catalytic domain"/>
    <property type="match status" value="1"/>
</dbReference>
<evidence type="ECO:0000256" key="1">
    <source>
        <dbReference type="ARBA" id="ARBA00022786"/>
    </source>
</evidence>
<dbReference type="EMBL" id="CALNXJ010000058">
    <property type="protein sequence ID" value="CAH3155365.1"/>
    <property type="molecule type" value="Genomic_DNA"/>
</dbReference>
<evidence type="ECO:0000313" key="6">
    <source>
        <dbReference type="Proteomes" id="UP001159428"/>
    </source>
</evidence>
<comment type="caution">
    <text evidence="5">The sequence shown here is derived from an EMBL/GenBank/DDBJ whole genome shotgun (WGS) entry which is preliminary data.</text>
</comment>
<comment type="caution">
    <text evidence="2">Lacks conserved residue(s) required for the propagation of feature annotation.</text>
</comment>
<evidence type="ECO:0000313" key="5">
    <source>
        <dbReference type="EMBL" id="CAH3155365.1"/>
    </source>
</evidence>
<proteinExistence type="predicted"/>
<feature type="region of interest" description="Disordered" evidence="3">
    <location>
        <begin position="87"/>
        <end position="107"/>
    </location>
</feature>
<keyword evidence="6" id="KW-1185">Reference proteome</keyword>
<feature type="non-terminal residue" evidence="5">
    <location>
        <position position="370"/>
    </location>
</feature>
<feature type="active site" description="Glycyl thioester intermediate" evidence="2">
    <location>
        <position position="362"/>
    </location>
</feature>
<feature type="domain" description="HECT" evidence="4">
    <location>
        <begin position="316"/>
        <end position="370"/>
    </location>
</feature>
<organism evidence="5 6">
    <name type="scientific">Pocillopora meandrina</name>
    <dbReference type="NCBI Taxonomy" id="46732"/>
    <lineage>
        <taxon>Eukaryota</taxon>
        <taxon>Metazoa</taxon>
        <taxon>Cnidaria</taxon>
        <taxon>Anthozoa</taxon>
        <taxon>Hexacorallia</taxon>
        <taxon>Scleractinia</taxon>
        <taxon>Astrocoeniina</taxon>
        <taxon>Pocilloporidae</taxon>
        <taxon>Pocillopora</taxon>
    </lineage>
</organism>
<dbReference type="AlphaFoldDB" id="A0AAU9XPY2"/>
<dbReference type="Gene3D" id="3.30.2410.10">
    <property type="entry name" value="Hect, E3 ligase catalytic domain"/>
    <property type="match status" value="1"/>
</dbReference>
<keyword evidence="1 2" id="KW-0833">Ubl conjugation pathway</keyword>
<feature type="domain" description="HECT" evidence="4">
    <location>
        <begin position="178"/>
        <end position="216"/>
    </location>
</feature>
<dbReference type="Gene3D" id="3.90.1750.10">
    <property type="entry name" value="Hect, E3 ligase catalytic domains"/>
    <property type="match status" value="1"/>
</dbReference>
<dbReference type="Pfam" id="PF00632">
    <property type="entry name" value="HECT"/>
    <property type="match status" value="1"/>
</dbReference>
<dbReference type="InterPro" id="IPR035983">
    <property type="entry name" value="Hect_E3_ubiquitin_ligase"/>
</dbReference>
<feature type="compositionally biased region" description="Polar residues" evidence="3">
    <location>
        <begin position="87"/>
        <end position="96"/>
    </location>
</feature>